<sequence>MADQLQNPLNTSPKPGLIKEEEQEMVALHAERIVYSSTFPMVFKAALELGVIDTMAAVEDGMWLSPSEIASRLPTKPTNPEAPLMLDRMMRLLTPTRS</sequence>
<evidence type="ECO:0000259" key="1">
    <source>
        <dbReference type="Pfam" id="PF08100"/>
    </source>
</evidence>
<dbReference type="Gene3D" id="1.10.10.10">
    <property type="entry name" value="Winged helix-like DNA-binding domain superfamily/Winged helix DNA-binding domain"/>
    <property type="match status" value="1"/>
</dbReference>
<dbReference type="EMBL" id="JAGKQM010000016">
    <property type="protein sequence ID" value="KAH0874558.1"/>
    <property type="molecule type" value="Genomic_DNA"/>
</dbReference>
<dbReference type="InterPro" id="IPR012967">
    <property type="entry name" value="COMT_dimerisation"/>
</dbReference>
<keyword evidence="3" id="KW-1185">Reference proteome</keyword>
<reference evidence="2 3" key="1">
    <citation type="submission" date="2021-05" db="EMBL/GenBank/DDBJ databases">
        <title>Genome Assembly of Synthetic Allotetraploid Brassica napus Reveals Homoeologous Exchanges between Subgenomes.</title>
        <authorList>
            <person name="Davis J.T."/>
        </authorList>
    </citation>
    <scope>NUCLEOTIDE SEQUENCE [LARGE SCALE GENOMIC DNA]</scope>
    <source>
        <strain evidence="3">cv. Da-Ae</strain>
        <tissue evidence="2">Seedling</tissue>
    </source>
</reference>
<proteinExistence type="predicted"/>
<dbReference type="Pfam" id="PF08100">
    <property type="entry name" value="Dimerisation"/>
    <property type="match status" value="1"/>
</dbReference>
<evidence type="ECO:0000313" key="3">
    <source>
        <dbReference type="Proteomes" id="UP000824890"/>
    </source>
</evidence>
<protein>
    <recommendedName>
        <fullName evidence="1">O-methyltransferase dimerisation domain-containing protein</fullName>
    </recommendedName>
</protein>
<comment type="caution">
    <text evidence="2">The sequence shown here is derived from an EMBL/GenBank/DDBJ whole genome shotgun (WGS) entry which is preliminary data.</text>
</comment>
<organism evidence="2 3">
    <name type="scientific">Brassica napus</name>
    <name type="common">Rape</name>
    <dbReference type="NCBI Taxonomy" id="3708"/>
    <lineage>
        <taxon>Eukaryota</taxon>
        <taxon>Viridiplantae</taxon>
        <taxon>Streptophyta</taxon>
        <taxon>Embryophyta</taxon>
        <taxon>Tracheophyta</taxon>
        <taxon>Spermatophyta</taxon>
        <taxon>Magnoliopsida</taxon>
        <taxon>eudicotyledons</taxon>
        <taxon>Gunneridae</taxon>
        <taxon>Pentapetalae</taxon>
        <taxon>rosids</taxon>
        <taxon>malvids</taxon>
        <taxon>Brassicales</taxon>
        <taxon>Brassicaceae</taxon>
        <taxon>Brassiceae</taxon>
        <taxon>Brassica</taxon>
    </lineage>
</organism>
<dbReference type="InterPro" id="IPR036388">
    <property type="entry name" value="WH-like_DNA-bd_sf"/>
</dbReference>
<dbReference type="SUPFAM" id="SSF46785">
    <property type="entry name" value="Winged helix' DNA-binding domain"/>
    <property type="match status" value="1"/>
</dbReference>
<gene>
    <name evidence="2" type="ORF">HID58_071920</name>
</gene>
<evidence type="ECO:0000313" key="2">
    <source>
        <dbReference type="EMBL" id="KAH0874558.1"/>
    </source>
</evidence>
<dbReference type="InterPro" id="IPR036390">
    <property type="entry name" value="WH_DNA-bd_sf"/>
</dbReference>
<dbReference type="Proteomes" id="UP000824890">
    <property type="component" value="Unassembled WGS sequence"/>
</dbReference>
<name>A0ABQ7Z335_BRANA</name>
<accession>A0ABQ7Z335</accession>
<feature type="domain" description="O-methyltransferase dimerisation" evidence="1">
    <location>
        <begin position="35"/>
        <end position="94"/>
    </location>
</feature>